<sequence length="314" mass="36331">MENFESIINLALYFIGIGIVVWIWFSLGLNVSKMKERFRLNRQIKLENYTTRWLHYEWMKQYHFLLASSIKKYEMEHFAKVVTTQFFVFIITLIILCVSLTDIVFSLGFALVCIYIGPISFLYIIHKNKQSYLQNELVESSMILLQEYEKNHKHMLFALKELVDHLDGPSKIAYAKLLSRMHGEYSVKELAAESFAFQIGHFRGKNLATIIFRACAEGVNVTTLLEDLITDITEFNKRIREAETESRETALIGYAPLPLLVILFFVNERWLIPGGNAAYYQFQTEDGLKSFLIAVVFGLIGLVLALVVKKPKKM</sequence>
<evidence type="ECO:0000313" key="2">
    <source>
        <dbReference type="EMBL" id="OHX44589.1"/>
    </source>
</evidence>
<dbReference type="RefSeq" id="WP_009335556.1">
    <property type="nucleotide sequence ID" value="NZ_JAMAWK010000009.1"/>
</dbReference>
<keyword evidence="3" id="KW-1185">Reference proteome</keyword>
<gene>
    <name evidence="2" type="ORF">BBV17_25535</name>
</gene>
<feature type="transmembrane region" description="Helical" evidence="1">
    <location>
        <begin position="287"/>
        <end position="308"/>
    </location>
</feature>
<keyword evidence="1" id="KW-0812">Transmembrane</keyword>
<evidence type="ECO:0008006" key="4">
    <source>
        <dbReference type="Google" id="ProtNLM"/>
    </source>
</evidence>
<feature type="transmembrane region" description="Helical" evidence="1">
    <location>
        <begin position="249"/>
        <end position="267"/>
    </location>
</feature>
<keyword evidence="1" id="KW-1133">Transmembrane helix</keyword>
<evidence type="ECO:0000313" key="3">
    <source>
        <dbReference type="Proteomes" id="UP000180194"/>
    </source>
</evidence>
<evidence type="ECO:0000256" key="1">
    <source>
        <dbReference type="SAM" id="Phobius"/>
    </source>
</evidence>
<protein>
    <recommendedName>
        <fullName evidence="4">Tight adherence protein B</fullName>
    </recommendedName>
</protein>
<name>A0ABX3CMG5_9BACI</name>
<keyword evidence="1" id="KW-0472">Membrane</keyword>
<proteinExistence type="predicted"/>
<feature type="transmembrane region" description="Helical" evidence="1">
    <location>
        <begin position="6"/>
        <end position="29"/>
    </location>
</feature>
<organism evidence="2 3">
    <name type="scientific">Cytobacillus oceanisediminis</name>
    <dbReference type="NCBI Taxonomy" id="665099"/>
    <lineage>
        <taxon>Bacteria</taxon>
        <taxon>Bacillati</taxon>
        <taxon>Bacillota</taxon>
        <taxon>Bacilli</taxon>
        <taxon>Bacillales</taxon>
        <taxon>Bacillaceae</taxon>
        <taxon>Cytobacillus</taxon>
    </lineage>
</organism>
<dbReference type="EMBL" id="MBRJ01000041">
    <property type="protein sequence ID" value="OHX44589.1"/>
    <property type="molecule type" value="Genomic_DNA"/>
</dbReference>
<comment type="caution">
    <text evidence="2">The sequence shown here is derived from an EMBL/GenBank/DDBJ whole genome shotgun (WGS) entry which is preliminary data.</text>
</comment>
<dbReference type="Proteomes" id="UP000180194">
    <property type="component" value="Unassembled WGS sequence"/>
</dbReference>
<feature type="transmembrane region" description="Helical" evidence="1">
    <location>
        <begin position="107"/>
        <end position="125"/>
    </location>
</feature>
<accession>A0ABX3CMG5</accession>
<reference evidence="2 3" key="1">
    <citation type="submission" date="2016-07" db="EMBL/GenBank/DDBJ databases">
        <title>Bacillus oceanisediminis whole genome.</title>
        <authorList>
            <person name="Pal Y."/>
            <person name="Verma A."/>
            <person name="Mual P."/>
            <person name="Srinivasan K."/>
        </authorList>
    </citation>
    <scope>NUCLEOTIDE SEQUENCE [LARGE SCALE GENOMIC DNA]</scope>
    <source>
        <strain evidence="2 3">Bhandara28</strain>
    </source>
</reference>
<feature type="transmembrane region" description="Helical" evidence="1">
    <location>
        <begin position="78"/>
        <end position="101"/>
    </location>
</feature>